<dbReference type="InterPro" id="IPR011644">
    <property type="entry name" value="Heme_NO-bd"/>
</dbReference>
<name>A0AA37SWF3_9ALTE</name>
<reference evidence="2" key="2">
    <citation type="submission" date="2023-01" db="EMBL/GenBank/DDBJ databases">
        <title>Draft genome sequence of Agaribacter marinus strain NBRC 110023.</title>
        <authorList>
            <person name="Sun Q."/>
            <person name="Mori K."/>
        </authorList>
    </citation>
    <scope>NUCLEOTIDE SEQUENCE</scope>
    <source>
        <strain evidence="2">NBRC 110023</strain>
    </source>
</reference>
<organism evidence="2 3">
    <name type="scientific">Agaribacter marinus</name>
    <dbReference type="NCBI Taxonomy" id="1431249"/>
    <lineage>
        <taxon>Bacteria</taxon>
        <taxon>Pseudomonadati</taxon>
        <taxon>Pseudomonadota</taxon>
        <taxon>Gammaproteobacteria</taxon>
        <taxon>Alteromonadales</taxon>
        <taxon>Alteromonadaceae</taxon>
        <taxon>Agaribacter</taxon>
    </lineage>
</organism>
<keyword evidence="3" id="KW-1185">Reference proteome</keyword>
<dbReference type="PANTHER" id="PTHR45655:SF13">
    <property type="entry name" value="SOLUBLE GUANYLATE CYCLASE GCY-32-RELATED"/>
    <property type="match status" value="1"/>
</dbReference>
<gene>
    <name evidence="2" type="ORF">GCM10007852_13400</name>
</gene>
<accession>A0AA37SWF3</accession>
<feature type="domain" description="Heme NO-binding" evidence="1">
    <location>
        <begin position="3"/>
        <end position="161"/>
    </location>
</feature>
<reference evidence="2" key="1">
    <citation type="journal article" date="2014" name="Int. J. Syst. Evol. Microbiol.">
        <title>Complete genome sequence of Corynebacterium casei LMG S-19264T (=DSM 44701T), isolated from a smear-ripened cheese.</title>
        <authorList>
            <consortium name="US DOE Joint Genome Institute (JGI-PGF)"/>
            <person name="Walter F."/>
            <person name="Albersmeier A."/>
            <person name="Kalinowski J."/>
            <person name="Ruckert C."/>
        </authorList>
    </citation>
    <scope>NUCLEOTIDE SEQUENCE</scope>
    <source>
        <strain evidence="2">NBRC 110023</strain>
    </source>
</reference>
<evidence type="ECO:0000259" key="1">
    <source>
        <dbReference type="Pfam" id="PF07700"/>
    </source>
</evidence>
<dbReference type="Proteomes" id="UP001156601">
    <property type="component" value="Unassembled WGS sequence"/>
</dbReference>
<dbReference type="PANTHER" id="PTHR45655">
    <property type="entry name" value="GUANYLATE CYCLASE SOLUBLE SUBUNIT BETA-2"/>
    <property type="match status" value="1"/>
</dbReference>
<protein>
    <submittedName>
        <fullName evidence="2">Guanylate cyclase</fullName>
    </submittedName>
</protein>
<proteinExistence type="predicted"/>
<dbReference type="AlphaFoldDB" id="A0AA37SWF3"/>
<dbReference type="InterPro" id="IPR038158">
    <property type="entry name" value="H-NOX_domain_sf"/>
</dbReference>
<evidence type="ECO:0000313" key="3">
    <source>
        <dbReference type="Proteomes" id="UP001156601"/>
    </source>
</evidence>
<dbReference type="GO" id="GO:0020037">
    <property type="term" value="F:heme binding"/>
    <property type="evidence" value="ECO:0007669"/>
    <property type="project" value="InterPro"/>
</dbReference>
<evidence type="ECO:0000313" key="2">
    <source>
        <dbReference type="EMBL" id="GLR70432.1"/>
    </source>
</evidence>
<dbReference type="Pfam" id="PF07700">
    <property type="entry name" value="HNOB"/>
    <property type="match status" value="1"/>
</dbReference>
<comment type="caution">
    <text evidence="2">The sequence shown here is derived from an EMBL/GenBank/DDBJ whole genome shotgun (WGS) entry which is preliminary data.</text>
</comment>
<dbReference type="SUPFAM" id="SSF111126">
    <property type="entry name" value="Ligand-binding domain in the NO signalling and Golgi transport"/>
    <property type="match status" value="1"/>
</dbReference>
<dbReference type="InterPro" id="IPR024096">
    <property type="entry name" value="NO_sig/Golgi_transp_ligand-bd"/>
</dbReference>
<sequence length="181" mass="20764">MQGSIFTAFSDMIIEKMGMEQWNELLEKTEPASQGFYTTGEQYEDSELVNMVVALSEKTGIEAPKLIQAFGQYLFDSLYENCPTDVSNITELREFLLSIHDVIHVEVKRLHPTAYLPKFEYEDGDNNDLIMYYSSKRKLCHASIGLIYGAANKFKEKVDVMHPECMHDGKDRCKLIVKFKG</sequence>
<dbReference type="RefSeq" id="WP_284216729.1">
    <property type="nucleotide sequence ID" value="NZ_BSOT01000005.1"/>
</dbReference>
<dbReference type="EMBL" id="BSOT01000005">
    <property type="protein sequence ID" value="GLR70432.1"/>
    <property type="molecule type" value="Genomic_DNA"/>
</dbReference>
<dbReference type="Gene3D" id="3.90.1520.10">
    <property type="entry name" value="H-NOX domain"/>
    <property type="match status" value="1"/>
</dbReference>